<dbReference type="Gramene" id="TraesCS2B02G613600.1">
    <property type="protein sequence ID" value="TraesCS2B02G613600.1"/>
    <property type="gene ID" value="TraesCS2B02G613600"/>
</dbReference>
<dbReference type="Gramene" id="TraesNOR2B03G01091260.1">
    <property type="protein sequence ID" value="TraesNOR2B03G01091260.1"/>
    <property type="gene ID" value="TraesNOR2B03G01091260"/>
</dbReference>
<keyword evidence="6" id="KW-0433">Leucine-rich repeat</keyword>
<keyword evidence="15 20" id="KW-0472">Membrane</keyword>
<dbReference type="STRING" id="4565.A0A3B6CHA9"/>
<keyword evidence="13" id="KW-0067">ATP-binding</keyword>
<dbReference type="SUPFAM" id="SSF56112">
    <property type="entry name" value="Protein kinase-like (PK-like)"/>
    <property type="match status" value="1"/>
</dbReference>
<evidence type="ECO:0000313" key="22">
    <source>
        <dbReference type="EnsemblPlants" id="TraesCS2B02G613600.1"/>
    </source>
</evidence>
<evidence type="ECO:0000256" key="13">
    <source>
        <dbReference type="ARBA" id="ARBA00022840"/>
    </source>
</evidence>
<keyword evidence="8 20" id="KW-0812">Transmembrane</keyword>
<dbReference type="GO" id="GO:0005886">
    <property type="term" value="C:plasma membrane"/>
    <property type="evidence" value="ECO:0007669"/>
    <property type="project" value="UniProtKB-SubCell"/>
</dbReference>
<comment type="subcellular location">
    <subcellularLocation>
        <location evidence="1">Cell membrane</location>
        <topology evidence="1">Single-pass membrane protein</topology>
    </subcellularLocation>
</comment>
<dbReference type="PANTHER" id="PTHR48055:SF50">
    <property type="entry name" value="PROTEIN KINASE DOMAIN-CONTAINING PROTEIN"/>
    <property type="match status" value="1"/>
</dbReference>
<keyword evidence="14 20" id="KW-1133">Transmembrane helix</keyword>
<dbReference type="Gramene" id="TraesSYM2B03G01090520.1">
    <property type="protein sequence ID" value="TraesSYM2B03G01090520.1"/>
    <property type="gene ID" value="TraesSYM2B03G01090520"/>
</dbReference>
<dbReference type="OMA" id="QRISIIM"/>
<evidence type="ECO:0000256" key="9">
    <source>
        <dbReference type="ARBA" id="ARBA00022729"/>
    </source>
</evidence>
<dbReference type="Proteomes" id="UP000019116">
    <property type="component" value="Chromosome 2B"/>
</dbReference>
<dbReference type="SMR" id="A0A3B6CHA9"/>
<dbReference type="InterPro" id="IPR011009">
    <property type="entry name" value="Kinase-like_dom_sf"/>
</dbReference>
<feature type="transmembrane region" description="Helical" evidence="20">
    <location>
        <begin position="12"/>
        <end position="36"/>
    </location>
</feature>
<dbReference type="GO" id="GO:0005524">
    <property type="term" value="F:ATP binding"/>
    <property type="evidence" value="ECO:0007669"/>
    <property type="project" value="UniProtKB-KW"/>
</dbReference>
<keyword evidence="17" id="KW-0325">Glycoprotein</keyword>
<dbReference type="AlphaFoldDB" id="A0A3B6CHA9"/>
<feature type="domain" description="Protein kinase" evidence="21">
    <location>
        <begin position="69"/>
        <end position="374"/>
    </location>
</feature>
<dbReference type="InterPro" id="IPR001245">
    <property type="entry name" value="Ser-Thr/Tyr_kinase_cat_dom"/>
</dbReference>
<accession>A0A3B6CHA9</accession>
<keyword evidence="7" id="KW-0808">Transferase</keyword>
<keyword evidence="4" id="KW-0723">Serine/threonine-protein kinase</keyword>
<evidence type="ECO:0000256" key="14">
    <source>
        <dbReference type="ARBA" id="ARBA00022989"/>
    </source>
</evidence>
<dbReference type="EnsemblPlants" id="TraesCS2B02G613600.1">
    <property type="protein sequence ID" value="TraesCS2B02G613600.1"/>
    <property type="gene ID" value="TraesCS2B02G613600"/>
</dbReference>
<evidence type="ECO:0000256" key="5">
    <source>
        <dbReference type="ARBA" id="ARBA00022553"/>
    </source>
</evidence>
<keyword evidence="5" id="KW-0597">Phosphoprotein</keyword>
<name>A0A3B6CHA9_WHEAT</name>
<comment type="catalytic activity">
    <reaction evidence="18">
        <text>L-threonyl-[protein] + ATP = O-phospho-L-threonyl-[protein] + ADP + H(+)</text>
        <dbReference type="Rhea" id="RHEA:46608"/>
        <dbReference type="Rhea" id="RHEA-COMP:11060"/>
        <dbReference type="Rhea" id="RHEA-COMP:11605"/>
        <dbReference type="ChEBI" id="CHEBI:15378"/>
        <dbReference type="ChEBI" id="CHEBI:30013"/>
        <dbReference type="ChEBI" id="CHEBI:30616"/>
        <dbReference type="ChEBI" id="CHEBI:61977"/>
        <dbReference type="ChEBI" id="CHEBI:456216"/>
        <dbReference type="EC" id="2.7.11.1"/>
    </reaction>
</comment>
<evidence type="ECO:0000256" key="19">
    <source>
        <dbReference type="ARBA" id="ARBA00048679"/>
    </source>
</evidence>
<keyword evidence="9" id="KW-0732">Signal</keyword>
<proteinExistence type="predicted"/>
<dbReference type="Gene3D" id="3.30.200.20">
    <property type="entry name" value="Phosphorylase Kinase, domain 1"/>
    <property type="match status" value="1"/>
</dbReference>
<dbReference type="Gramene" id="TraesJAG2B03G01081560.1">
    <property type="protein sequence ID" value="TraesJAG2B03G01081560.1"/>
    <property type="gene ID" value="TraesJAG2B03G01081560"/>
</dbReference>
<reference evidence="22" key="2">
    <citation type="submission" date="2018-10" db="UniProtKB">
        <authorList>
            <consortium name="EnsemblPlants"/>
        </authorList>
    </citation>
    <scope>IDENTIFICATION</scope>
</reference>
<dbReference type="Pfam" id="PF07714">
    <property type="entry name" value="PK_Tyr_Ser-Thr"/>
    <property type="match status" value="1"/>
</dbReference>
<keyword evidence="3" id="KW-1003">Cell membrane</keyword>
<evidence type="ECO:0000256" key="10">
    <source>
        <dbReference type="ARBA" id="ARBA00022737"/>
    </source>
</evidence>
<dbReference type="OrthoDB" id="676979at2759"/>
<comment type="catalytic activity">
    <reaction evidence="19">
        <text>L-seryl-[protein] + ATP = O-phospho-L-seryl-[protein] + ADP + H(+)</text>
        <dbReference type="Rhea" id="RHEA:17989"/>
        <dbReference type="Rhea" id="RHEA-COMP:9863"/>
        <dbReference type="Rhea" id="RHEA-COMP:11604"/>
        <dbReference type="ChEBI" id="CHEBI:15378"/>
        <dbReference type="ChEBI" id="CHEBI:29999"/>
        <dbReference type="ChEBI" id="CHEBI:30616"/>
        <dbReference type="ChEBI" id="CHEBI:83421"/>
        <dbReference type="ChEBI" id="CHEBI:456216"/>
        <dbReference type="EC" id="2.7.11.1"/>
    </reaction>
</comment>
<organism evidence="22">
    <name type="scientific">Triticum aestivum</name>
    <name type="common">Wheat</name>
    <dbReference type="NCBI Taxonomy" id="4565"/>
    <lineage>
        <taxon>Eukaryota</taxon>
        <taxon>Viridiplantae</taxon>
        <taxon>Streptophyta</taxon>
        <taxon>Embryophyta</taxon>
        <taxon>Tracheophyta</taxon>
        <taxon>Spermatophyta</taxon>
        <taxon>Magnoliopsida</taxon>
        <taxon>Liliopsida</taxon>
        <taxon>Poales</taxon>
        <taxon>Poaceae</taxon>
        <taxon>BOP clade</taxon>
        <taxon>Pooideae</taxon>
        <taxon>Triticodae</taxon>
        <taxon>Triticeae</taxon>
        <taxon>Triticinae</taxon>
        <taxon>Triticum</taxon>
    </lineage>
</organism>
<dbReference type="InterPro" id="IPR000719">
    <property type="entry name" value="Prot_kinase_dom"/>
</dbReference>
<evidence type="ECO:0000256" key="7">
    <source>
        <dbReference type="ARBA" id="ARBA00022679"/>
    </source>
</evidence>
<evidence type="ECO:0000256" key="3">
    <source>
        <dbReference type="ARBA" id="ARBA00022475"/>
    </source>
</evidence>
<keyword evidence="12" id="KW-0418">Kinase</keyword>
<evidence type="ECO:0000256" key="12">
    <source>
        <dbReference type="ARBA" id="ARBA00022777"/>
    </source>
</evidence>
<protein>
    <recommendedName>
        <fullName evidence="2">non-specific serine/threonine protein kinase</fullName>
        <ecNumber evidence="2">2.7.11.1</ecNumber>
    </recommendedName>
</protein>
<dbReference type="FunFam" id="1.10.510.10:FF:000358">
    <property type="entry name" value="Putative leucine-rich repeat receptor-like serine/threonine-protein kinase"/>
    <property type="match status" value="1"/>
</dbReference>
<evidence type="ECO:0000256" key="16">
    <source>
        <dbReference type="ARBA" id="ARBA00023170"/>
    </source>
</evidence>
<dbReference type="InterPro" id="IPR008271">
    <property type="entry name" value="Ser/Thr_kinase_AS"/>
</dbReference>
<dbReference type="PROSITE" id="PS50011">
    <property type="entry name" value="PROTEIN_KINASE_DOM"/>
    <property type="match status" value="1"/>
</dbReference>
<dbReference type="PROSITE" id="PS00108">
    <property type="entry name" value="PROTEIN_KINASE_ST"/>
    <property type="match status" value="1"/>
</dbReference>
<keyword evidence="10" id="KW-0677">Repeat</keyword>
<evidence type="ECO:0000256" key="4">
    <source>
        <dbReference type="ARBA" id="ARBA00022527"/>
    </source>
</evidence>
<evidence type="ECO:0000256" key="1">
    <source>
        <dbReference type="ARBA" id="ARBA00004162"/>
    </source>
</evidence>
<dbReference type="InterPro" id="IPR051564">
    <property type="entry name" value="LRR_receptor-like_kinase"/>
</dbReference>
<evidence type="ECO:0000256" key="6">
    <source>
        <dbReference type="ARBA" id="ARBA00022614"/>
    </source>
</evidence>
<sequence>MPSNSTKNKGSLVVKIVIPIAIMVSLAMVIFGSWLWRGKYMSKYISQPSFATKFPKVSYNDLARATQGLSTSNLIGGGRYSYVYQGKLVEDDIDVEVFNLETRGAQKSFIAECNALRNVRHRNLVPILTVCSSIDCNGAEGGALVYEFMPRGDLHKLLYSTQDSEGSSNNLITMAQRISIIMDVADAMEYLHHNNQGTMVHCDLKPSNILLDDNMTAHVGDFGLARFKISSTTLLIGITNSSSVALMGTIGYAAPEYAGGGHVSIAADVYSFGVILLETFIRRSPTDDIFKDGLGIVKFVEINFPNRVFDIVDPQILQELELCQETPIAMKEKGLRSLASMLNIGLCCTKSSLGERINMQEVAAKLHRIRDAYLKED</sequence>
<dbReference type="Gramene" id="TraesARI2B03G01091030.1">
    <property type="protein sequence ID" value="TraesARI2B03G01091030.1"/>
    <property type="gene ID" value="TraesARI2B03G01091030"/>
</dbReference>
<keyword evidence="11" id="KW-0547">Nucleotide-binding</keyword>
<dbReference type="Gramene" id="TraesJUL2B03G01077940.1">
    <property type="protein sequence ID" value="TraesJUL2B03G01077940.1"/>
    <property type="gene ID" value="TraesJUL2B03G01077940"/>
</dbReference>
<reference evidence="22" key="1">
    <citation type="submission" date="2018-08" db="EMBL/GenBank/DDBJ databases">
        <authorList>
            <person name="Rossello M."/>
        </authorList>
    </citation>
    <scope>NUCLEOTIDE SEQUENCE [LARGE SCALE GENOMIC DNA]</scope>
    <source>
        <strain evidence="22">cv. Chinese Spring</strain>
    </source>
</reference>
<evidence type="ECO:0000256" key="17">
    <source>
        <dbReference type="ARBA" id="ARBA00023180"/>
    </source>
</evidence>
<evidence type="ECO:0000256" key="20">
    <source>
        <dbReference type="SAM" id="Phobius"/>
    </source>
</evidence>
<dbReference type="Gene3D" id="1.10.510.10">
    <property type="entry name" value="Transferase(Phosphotransferase) domain 1"/>
    <property type="match status" value="1"/>
</dbReference>
<evidence type="ECO:0000259" key="21">
    <source>
        <dbReference type="PROSITE" id="PS50011"/>
    </source>
</evidence>
<dbReference type="EC" id="2.7.11.1" evidence="2"/>
<evidence type="ECO:0000256" key="2">
    <source>
        <dbReference type="ARBA" id="ARBA00012513"/>
    </source>
</evidence>
<evidence type="ECO:0000256" key="11">
    <source>
        <dbReference type="ARBA" id="ARBA00022741"/>
    </source>
</evidence>
<keyword evidence="23" id="KW-1185">Reference proteome</keyword>
<evidence type="ECO:0000313" key="23">
    <source>
        <dbReference type="Proteomes" id="UP000019116"/>
    </source>
</evidence>
<evidence type="ECO:0000256" key="8">
    <source>
        <dbReference type="ARBA" id="ARBA00022692"/>
    </source>
</evidence>
<evidence type="ECO:0000256" key="15">
    <source>
        <dbReference type="ARBA" id="ARBA00023136"/>
    </source>
</evidence>
<dbReference type="GO" id="GO:0004674">
    <property type="term" value="F:protein serine/threonine kinase activity"/>
    <property type="evidence" value="ECO:0007669"/>
    <property type="project" value="UniProtKB-KW"/>
</dbReference>
<dbReference type="Gramene" id="TraesLDM2B03G01074010.1">
    <property type="protein sequence ID" value="TraesLDM2B03G01074010.1"/>
    <property type="gene ID" value="TraesLDM2B03G01074010"/>
</dbReference>
<evidence type="ECO:0000256" key="18">
    <source>
        <dbReference type="ARBA" id="ARBA00047899"/>
    </source>
</evidence>
<dbReference type="Gramene" id="TraesCS2B03G1537500.1">
    <property type="protein sequence ID" value="TraesCS2B03G1537500.1.CDS"/>
    <property type="gene ID" value="TraesCS2B03G1537500"/>
</dbReference>
<dbReference type="PANTHER" id="PTHR48055">
    <property type="entry name" value="LEUCINE-RICH REPEAT RECEPTOR PROTEIN KINASE EMS1"/>
    <property type="match status" value="1"/>
</dbReference>
<keyword evidence="16" id="KW-0675">Receptor</keyword>
<dbReference type="SMART" id="SM00220">
    <property type="entry name" value="S_TKc"/>
    <property type="match status" value="1"/>
</dbReference>